<dbReference type="InterPro" id="IPR001431">
    <property type="entry name" value="Pept_M16_Zn_BS"/>
</dbReference>
<dbReference type="Gene3D" id="3.30.830.10">
    <property type="entry name" value="Metalloenzyme, LuxS/M16 peptidase-like"/>
    <property type="match status" value="2"/>
</dbReference>
<dbReference type="GO" id="GO:0006508">
    <property type="term" value="P:proteolysis"/>
    <property type="evidence" value="ECO:0007669"/>
    <property type="project" value="InterPro"/>
</dbReference>
<dbReference type="Pfam" id="PF00675">
    <property type="entry name" value="Peptidase_M16"/>
    <property type="match status" value="1"/>
</dbReference>
<dbReference type="PROSITE" id="PS00143">
    <property type="entry name" value="INSULINASE"/>
    <property type="match status" value="1"/>
</dbReference>
<sequence>MEFQDIKLANGANLLLVPRKDTEAITLLVQVGVGSRNESDEIAGISHFLEHLLFDGTKKRPTAETISRELDSLGAEYNAYPLEDITGYHIKAASEHFEKIADILSDMLINSNFEEKEIEKERRVIIEEIKMREDIPVSHVHNIFAEGIYAGTTLGRRIGGFIKTIESIDKEKLLDYKNKHYLARNFRICVCGNYSELGENSVIKIIERKFSSLKAKNLPIAPDLTGLQPKKINFLEKKSNQANLIVGFLGPKYDSKDRLIVALLSIILGGNMSSRMFQEIREKQGLAYDVRSYFENFADIGAIYTQAGVAIGKTAKALKSITRQYEKVKIDLSEEELQRAKSYLIGQAKIGLEDSYELAEFFIKQRRYIEKVLTPAELFAKISKVTRPEIIATANKYLDFGKMSIAAIGPESVREDIEKNYQI</sequence>
<dbReference type="Proteomes" id="UP000182753">
    <property type="component" value="Unassembled WGS sequence"/>
</dbReference>
<dbReference type="Pfam" id="PF05193">
    <property type="entry name" value="Peptidase_M16_C"/>
    <property type="match status" value="1"/>
</dbReference>
<dbReference type="GO" id="GO:0046872">
    <property type="term" value="F:metal ion binding"/>
    <property type="evidence" value="ECO:0007669"/>
    <property type="project" value="InterPro"/>
</dbReference>
<name>A0A1J4RTW9_9BACT</name>
<feature type="domain" description="Peptidase M16 N-terminal" evidence="3">
    <location>
        <begin position="21"/>
        <end position="158"/>
    </location>
</feature>
<dbReference type="PANTHER" id="PTHR11851">
    <property type="entry name" value="METALLOPROTEASE"/>
    <property type="match status" value="1"/>
</dbReference>
<dbReference type="InterPro" id="IPR011249">
    <property type="entry name" value="Metalloenz_LuxS/M16"/>
</dbReference>
<evidence type="ECO:0000256" key="2">
    <source>
        <dbReference type="RuleBase" id="RU004447"/>
    </source>
</evidence>
<reference evidence="5 6" key="1">
    <citation type="journal article" date="2016" name="Environ. Microbiol.">
        <title>Genomic resolution of a cold subsurface aquifer community provides metabolic insights for novel microbes adapted to high CO concentrations.</title>
        <authorList>
            <person name="Probst A.J."/>
            <person name="Castelle C.J."/>
            <person name="Singh A."/>
            <person name="Brown C.T."/>
            <person name="Anantharaman K."/>
            <person name="Sharon I."/>
            <person name="Hug L.A."/>
            <person name="Burstein D."/>
            <person name="Emerson J.B."/>
            <person name="Thomas B.C."/>
            <person name="Banfield J.F."/>
        </authorList>
    </citation>
    <scope>NUCLEOTIDE SEQUENCE [LARGE SCALE GENOMIC DNA]</scope>
    <source>
        <strain evidence="5">CG1_02_42_45</strain>
    </source>
</reference>
<comment type="similarity">
    <text evidence="1 2">Belongs to the peptidase M16 family.</text>
</comment>
<evidence type="ECO:0000259" key="4">
    <source>
        <dbReference type="Pfam" id="PF05193"/>
    </source>
</evidence>
<evidence type="ECO:0000256" key="1">
    <source>
        <dbReference type="ARBA" id="ARBA00007261"/>
    </source>
</evidence>
<dbReference type="AlphaFoldDB" id="A0A1J4RTW9"/>
<dbReference type="InterPro" id="IPR050361">
    <property type="entry name" value="MPP/UQCRC_Complex"/>
</dbReference>
<dbReference type="PANTHER" id="PTHR11851:SF49">
    <property type="entry name" value="MITOCHONDRIAL-PROCESSING PEPTIDASE SUBUNIT ALPHA"/>
    <property type="match status" value="1"/>
</dbReference>
<dbReference type="GO" id="GO:0004222">
    <property type="term" value="F:metalloendopeptidase activity"/>
    <property type="evidence" value="ECO:0007669"/>
    <property type="project" value="InterPro"/>
</dbReference>
<evidence type="ECO:0000313" key="6">
    <source>
        <dbReference type="Proteomes" id="UP000182753"/>
    </source>
</evidence>
<dbReference type="SUPFAM" id="SSF63411">
    <property type="entry name" value="LuxS/MPP-like metallohydrolase"/>
    <property type="match status" value="2"/>
</dbReference>
<dbReference type="InterPro" id="IPR011765">
    <property type="entry name" value="Pept_M16_N"/>
</dbReference>
<feature type="domain" description="Peptidase M16 C-terminal" evidence="4">
    <location>
        <begin position="167"/>
        <end position="343"/>
    </location>
</feature>
<dbReference type="EMBL" id="MNUJ01000023">
    <property type="protein sequence ID" value="OIN89850.1"/>
    <property type="molecule type" value="Genomic_DNA"/>
</dbReference>
<evidence type="ECO:0008006" key="7">
    <source>
        <dbReference type="Google" id="ProtNLM"/>
    </source>
</evidence>
<protein>
    <recommendedName>
        <fullName evidence="7">Peptidase M16</fullName>
    </recommendedName>
</protein>
<evidence type="ECO:0000313" key="5">
    <source>
        <dbReference type="EMBL" id="OIN89850.1"/>
    </source>
</evidence>
<dbReference type="InterPro" id="IPR007863">
    <property type="entry name" value="Peptidase_M16_C"/>
</dbReference>
<gene>
    <name evidence="5" type="ORF">AUJ40_01155</name>
</gene>
<accession>A0A1J4RTW9</accession>
<organism evidence="5 6">
    <name type="scientific">Candidatus Berkelbacteria bacterium CG1_02_42_45</name>
    <dbReference type="NCBI Taxonomy" id="1805036"/>
    <lineage>
        <taxon>Bacteria</taxon>
        <taxon>Candidatus Berkelbacteria</taxon>
    </lineage>
</organism>
<proteinExistence type="inferred from homology"/>
<comment type="caution">
    <text evidence="5">The sequence shown here is derived from an EMBL/GenBank/DDBJ whole genome shotgun (WGS) entry which is preliminary data.</text>
</comment>
<evidence type="ECO:0000259" key="3">
    <source>
        <dbReference type="Pfam" id="PF00675"/>
    </source>
</evidence>